<dbReference type="EMBL" id="CP072270">
    <property type="protein sequence ID" value="QTK44025.1"/>
    <property type="molecule type" value="Genomic_DNA"/>
</dbReference>
<evidence type="ECO:0000313" key="3">
    <source>
        <dbReference type="Proteomes" id="UP000664966"/>
    </source>
</evidence>
<proteinExistence type="predicted"/>
<feature type="transmembrane region" description="Helical" evidence="1">
    <location>
        <begin position="53"/>
        <end position="78"/>
    </location>
</feature>
<evidence type="ECO:0000313" key="2">
    <source>
        <dbReference type="EMBL" id="QTK44025.1"/>
    </source>
</evidence>
<accession>A0AAQ2GNF0</accession>
<keyword evidence="1" id="KW-1133">Transmembrane helix</keyword>
<keyword evidence="1" id="KW-0472">Membrane</keyword>
<reference evidence="2" key="1">
    <citation type="submission" date="2021-03" db="EMBL/GenBank/DDBJ databases">
        <title>Complete genome sequencing of Acinetobacter baumannii.</title>
        <authorList>
            <person name="Yadav B."/>
            <person name="Makwana N."/>
            <person name="Kharat A.S."/>
            <person name="Veeraraghavan B."/>
            <person name="Vijayakumar S."/>
            <person name="Priya M."/>
        </authorList>
    </citation>
    <scope>NUCLEOTIDE SEQUENCE</scope>
    <source>
        <strain evidence="2">KSK6</strain>
    </source>
</reference>
<dbReference type="AlphaFoldDB" id="A0AAQ2GNF0"/>
<name>A0AAQ2GNF0_ACIBA</name>
<feature type="transmembrane region" description="Helical" evidence="1">
    <location>
        <begin position="12"/>
        <end position="33"/>
    </location>
</feature>
<sequence>MFKEKFKQIQFSLLELLSILSFLGLCYCLFYKYHFYNTLGIPWFITNLSPQFVFFASLKLIIFATIILSIGYFIGFFFSKYSYKVIRVGSSPLILISIFAYFILFLIFQNSLPEYIFTIKSSDFLFSYLCVNTGVFLGAFYQQFTVNEDIVNENILLYSGSLQMQFIKYKKEVIYVSSFFLIILFFMQPMYFGKVEAKKILNEKKIYLSKALLKDSIKDWYLIESMGDKVLLIDKKNNIKIVEYKEIDLIQTDKKLND</sequence>
<feature type="transmembrane region" description="Helical" evidence="1">
    <location>
        <begin position="90"/>
        <end position="112"/>
    </location>
</feature>
<feature type="transmembrane region" description="Helical" evidence="1">
    <location>
        <begin position="173"/>
        <end position="192"/>
    </location>
</feature>
<dbReference type="RefSeq" id="WP_049580844.1">
    <property type="nucleotide sequence ID" value="NZ_AP031585.1"/>
</dbReference>
<evidence type="ECO:0000256" key="1">
    <source>
        <dbReference type="SAM" id="Phobius"/>
    </source>
</evidence>
<keyword evidence="1" id="KW-0812">Transmembrane</keyword>
<protein>
    <submittedName>
        <fullName evidence="2">Uncharacterized protein</fullName>
    </submittedName>
</protein>
<feature type="transmembrane region" description="Helical" evidence="1">
    <location>
        <begin position="124"/>
        <end position="141"/>
    </location>
</feature>
<gene>
    <name evidence="2" type="ORF">J6E47_02790</name>
</gene>
<organism evidence="2 3">
    <name type="scientific">Acinetobacter baumannii</name>
    <dbReference type="NCBI Taxonomy" id="470"/>
    <lineage>
        <taxon>Bacteria</taxon>
        <taxon>Pseudomonadati</taxon>
        <taxon>Pseudomonadota</taxon>
        <taxon>Gammaproteobacteria</taxon>
        <taxon>Moraxellales</taxon>
        <taxon>Moraxellaceae</taxon>
        <taxon>Acinetobacter</taxon>
        <taxon>Acinetobacter calcoaceticus/baumannii complex</taxon>
    </lineage>
</organism>
<dbReference type="Proteomes" id="UP000664966">
    <property type="component" value="Chromosome"/>
</dbReference>